<dbReference type="AlphaFoldDB" id="A0A7V3N5S1"/>
<sequence>MIKNVIFDLDGTVVDSADDIIECLKHSYSFVPEYKDVTIERKVIGPPLVEMIKTITPGIKEDQIKMVIEEYRKCYDLCDFSRTLLFPGVRELLHSLCSVGIKVFLITNKPIFPTYRILEKVSIHHFFTDIVTPDIKQGESMNKKEMVKYLIEKWKLEKEGTLFISDRASDIHAAHENGVAAIGVLYGYSNRDEIVESQPEYICNNATEIKEIVRRWENE</sequence>
<dbReference type="SUPFAM" id="SSF56784">
    <property type="entry name" value="HAD-like"/>
    <property type="match status" value="1"/>
</dbReference>
<dbReference type="Gene3D" id="1.10.150.240">
    <property type="entry name" value="Putative phosphatase, domain 2"/>
    <property type="match status" value="1"/>
</dbReference>
<dbReference type="InterPro" id="IPR050155">
    <property type="entry name" value="HAD-like_hydrolase_sf"/>
</dbReference>
<gene>
    <name evidence="1" type="ORF">ENV41_00700</name>
</gene>
<dbReference type="Pfam" id="PF13419">
    <property type="entry name" value="HAD_2"/>
    <property type="match status" value="1"/>
</dbReference>
<dbReference type="PANTHER" id="PTHR43434">
    <property type="entry name" value="PHOSPHOGLYCOLATE PHOSPHATASE"/>
    <property type="match status" value="1"/>
</dbReference>
<dbReference type="SFLD" id="SFLDS00003">
    <property type="entry name" value="Haloacid_Dehalogenase"/>
    <property type="match status" value="1"/>
</dbReference>
<reference evidence="1" key="1">
    <citation type="journal article" date="2020" name="mSystems">
        <title>Genome- and Community-Level Interaction Insights into Carbon Utilization and Element Cycling Functions of Hydrothermarchaeota in Hydrothermal Sediment.</title>
        <authorList>
            <person name="Zhou Z."/>
            <person name="Liu Y."/>
            <person name="Xu W."/>
            <person name="Pan J."/>
            <person name="Luo Z.H."/>
            <person name="Li M."/>
        </authorList>
    </citation>
    <scope>NUCLEOTIDE SEQUENCE [LARGE SCALE GENOMIC DNA]</scope>
    <source>
        <strain evidence="1">SpSt-757</strain>
    </source>
</reference>
<name>A0A7V3N5S1_UNCC3</name>
<dbReference type="InterPro" id="IPR023198">
    <property type="entry name" value="PGP-like_dom2"/>
</dbReference>
<dbReference type="InterPro" id="IPR023214">
    <property type="entry name" value="HAD_sf"/>
</dbReference>
<organism evidence="1">
    <name type="scientific">candidate division CPR3 bacterium</name>
    <dbReference type="NCBI Taxonomy" id="2268181"/>
    <lineage>
        <taxon>Bacteria</taxon>
        <taxon>Bacteria division CPR3</taxon>
    </lineage>
</organism>
<dbReference type="GO" id="GO:0006281">
    <property type="term" value="P:DNA repair"/>
    <property type="evidence" value="ECO:0007669"/>
    <property type="project" value="TreeGrafter"/>
</dbReference>
<proteinExistence type="predicted"/>
<keyword evidence="1" id="KW-0378">Hydrolase</keyword>
<dbReference type="PANTHER" id="PTHR43434:SF1">
    <property type="entry name" value="PHOSPHOGLYCOLATE PHOSPHATASE"/>
    <property type="match status" value="1"/>
</dbReference>
<dbReference type="EMBL" id="DTGG01000022">
    <property type="protein sequence ID" value="HFZ08640.1"/>
    <property type="molecule type" value="Genomic_DNA"/>
</dbReference>
<evidence type="ECO:0000313" key="1">
    <source>
        <dbReference type="EMBL" id="HFZ08640.1"/>
    </source>
</evidence>
<dbReference type="GO" id="GO:0008967">
    <property type="term" value="F:phosphoglycolate phosphatase activity"/>
    <property type="evidence" value="ECO:0007669"/>
    <property type="project" value="TreeGrafter"/>
</dbReference>
<accession>A0A7V3N5S1</accession>
<comment type="caution">
    <text evidence="1">The sequence shown here is derived from an EMBL/GenBank/DDBJ whole genome shotgun (WGS) entry which is preliminary data.</text>
</comment>
<dbReference type="InterPro" id="IPR036412">
    <property type="entry name" value="HAD-like_sf"/>
</dbReference>
<protein>
    <submittedName>
        <fullName evidence="1">HAD family hydrolase</fullName>
    </submittedName>
</protein>
<dbReference type="Gene3D" id="3.40.50.1000">
    <property type="entry name" value="HAD superfamily/HAD-like"/>
    <property type="match status" value="1"/>
</dbReference>
<dbReference type="SFLD" id="SFLDG01129">
    <property type="entry name" value="C1.5:_HAD__Beta-PGM__Phosphata"/>
    <property type="match status" value="1"/>
</dbReference>
<dbReference type="GO" id="GO:0005829">
    <property type="term" value="C:cytosol"/>
    <property type="evidence" value="ECO:0007669"/>
    <property type="project" value="TreeGrafter"/>
</dbReference>
<dbReference type="InterPro" id="IPR041492">
    <property type="entry name" value="HAD_2"/>
</dbReference>